<dbReference type="Proteomes" id="UP000675409">
    <property type="component" value="Unassembled WGS sequence"/>
</dbReference>
<gene>
    <name evidence="8" type="ORF">HGK34_15355</name>
</gene>
<feature type="transmembrane region" description="Helical" evidence="6">
    <location>
        <begin position="163"/>
        <end position="182"/>
    </location>
</feature>
<dbReference type="RefSeq" id="WP_201848954.1">
    <property type="nucleotide sequence ID" value="NZ_JABBYC010000032.1"/>
</dbReference>
<reference evidence="8 9" key="1">
    <citation type="journal article" date="2021" name="Arch. Microbiol.">
        <title>Myceligenerans indicum sp. nov., an actinobacterium isolated from mangrove sediment of Sundarbans, India.</title>
        <authorList>
            <person name="Asha K."/>
            <person name="Bhadury P."/>
        </authorList>
    </citation>
    <scope>NUCLEOTIDE SEQUENCE [LARGE SCALE GENOMIC DNA]</scope>
    <source>
        <strain evidence="8 9">I2</strain>
    </source>
</reference>
<evidence type="ECO:0000256" key="1">
    <source>
        <dbReference type="ARBA" id="ARBA00004370"/>
    </source>
</evidence>
<dbReference type="EMBL" id="JABBYC010000032">
    <property type="protein sequence ID" value="MBL0887638.1"/>
    <property type="molecule type" value="Genomic_DNA"/>
</dbReference>
<evidence type="ECO:0000256" key="3">
    <source>
        <dbReference type="ARBA" id="ARBA00022989"/>
    </source>
</evidence>
<feature type="transmembrane region" description="Helical" evidence="6">
    <location>
        <begin position="59"/>
        <end position="77"/>
    </location>
</feature>
<feature type="transmembrane region" description="Helical" evidence="6">
    <location>
        <begin position="89"/>
        <end position="109"/>
    </location>
</feature>
<feature type="transmembrane region" description="Helical" evidence="6">
    <location>
        <begin position="17"/>
        <end position="38"/>
    </location>
</feature>
<protein>
    <submittedName>
        <fullName evidence="8">Mechanosensitive ion channel</fullName>
    </submittedName>
</protein>
<keyword evidence="2 6" id="KW-0812">Transmembrane</keyword>
<evidence type="ECO:0000256" key="5">
    <source>
        <dbReference type="SAM" id="MobiDB-lite"/>
    </source>
</evidence>
<evidence type="ECO:0000256" key="2">
    <source>
        <dbReference type="ARBA" id="ARBA00022692"/>
    </source>
</evidence>
<sequence>MPEQQAVQGASGLLETVAWMVGAVVVAYLLTAVLAWLVRRLGRRSEIAREIAQRLRNPVRATFLVVAAWIALNMSGYANAEWFPVAQHLVVPAVIVTGAWLVGNLAFVAENSAYARIRRDVTDWRQARKLRTQVMMLRRITVGVLGVLALAGIMMTFDGARTVGTSLLASAGLVSIVAALAAQSSLGNVFAGIQVAFTNRIHVGDVVVVEGEWGRIEDITLAYVVVNIWDDRRLILPCTYFTQQPYENWTRTSAELLGTVEFDLDFRTPLEALRAELGRIVSGTTLWDGRVQSLQVTDATGGTIRVRACISARDGDDLWNLRCHVREQIILWVQREAVGALPRTRFEADAAGGLPEPVAAGGRVPGASESSMVD</sequence>
<accession>A0ABS1LNK7</accession>
<dbReference type="PANTHER" id="PTHR30566:SF25">
    <property type="entry name" value="INNER MEMBRANE PROTEIN"/>
    <property type="match status" value="1"/>
</dbReference>
<proteinExistence type="predicted"/>
<evidence type="ECO:0000256" key="6">
    <source>
        <dbReference type="SAM" id="Phobius"/>
    </source>
</evidence>
<name>A0ABS1LNK7_9MICO</name>
<dbReference type="InterPro" id="IPR023408">
    <property type="entry name" value="MscS_beta-dom_sf"/>
</dbReference>
<keyword evidence="3 6" id="KW-1133">Transmembrane helix</keyword>
<evidence type="ECO:0000313" key="9">
    <source>
        <dbReference type="Proteomes" id="UP000675409"/>
    </source>
</evidence>
<organism evidence="8 9">
    <name type="scientific">Myceligenerans indicum</name>
    <dbReference type="NCBI Taxonomy" id="2593663"/>
    <lineage>
        <taxon>Bacteria</taxon>
        <taxon>Bacillati</taxon>
        <taxon>Actinomycetota</taxon>
        <taxon>Actinomycetes</taxon>
        <taxon>Micrococcales</taxon>
        <taxon>Promicromonosporaceae</taxon>
        <taxon>Myceligenerans</taxon>
    </lineage>
</organism>
<dbReference type="Gene3D" id="2.30.30.60">
    <property type="match status" value="1"/>
</dbReference>
<feature type="region of interest" description="Disordered" evidence="5">
    <location>
        <begin position="352"/>
        <end position="374"/>
    </location>
</feature>
<dbReference type="SUPFAM" id="SSF50182">
    <property type="entry name" value="Sm-like ribonucleoproteins"/>
    <property type="match status" value="1"/>
</dbReference>
<dbReference type="Pfam" id="PF00924">
    <property type="entry name" value="MS_channel_2nd"/>
    <property type="match status" value="1"/>
</dbReference>
<dbReference type="InterPro" id="IPR010920">
    <property type="entry name" value="LSM_dom_sf"/>
</dbReference>
<evidence type="ECO:0000259" key="7">
    <source>
        <dbReference type="Pfam" id="PF00924"/>
    </source>
</evidence>
<dbReference type="PANTHER" id="PTHR30566">
    <property type="entry name" value="YNAI-RELATED MECHANOSENSITIVE ION CHANNEL"/>
    <property type="match status" value="1"/>
</dbReference>
<comment type="subcellular location">
    <subcellularLocation>
        <location evidence="1">Membrane</location>
    </subcellularLocation>
</comment>
<evidence type="ECO:0000313" key="8">
    <source>
        <dbReference type="EMBL" id="MBL0887638.1"/>
    </source>
</evidence>
<keyword evidence="9" id="KW-1185">Reference proteome</keyword>
<keyword evidence="4 6" id="KW-0472">Membrane</keyword>
<evidence type="ECO:0000256" key="4">
    <source>
        <dbReference type="ARBA" id="ARBA00023136"/>
    </source>
</evidence>
<feature type="domain" description="Mechanosensitive ion channel MscS" evidence="7">
    <location>
        <begin position="185"/>
        <end position="251"/>
    </location>
</feature>
<dbReference type="Gene3D" id="1.10.287.1260">
    <property type="match status" value="1"/>
</dbReference>
<dbReference type="InterPro" id="IPR006685">
    <property type="entry name" value="MscS_channel_2nd"/>
</dbReference>
<feature type="transmembrane region" description="Helical" evidence="6">
    <location>
        <begin position="136"/>
        <end position="157"/>
    </location>
</feature>
<comment type="caution">
    <text evidence="8">The sequence shown here is derived from an EMBL/GenBank/DDBJ whole genome shotgun (WGS) entry which is preliminary data.</text>
</comment>